<sequence length="184" mass="21390">MYELGVATGYELRRKIYETRVLVASDAHLPYLDPSLLAMMRATIREFGIQCVLWLGDLFDCHKYNHLTVSDHRIIWKEEKQVIVDLLLLIDEDLEKTGGYQMISRGYHDQLWLNRHSETEDMRTLIRNLDPAIATLMQEGRISISDQSTLEGIPNSQGEMTWLFTHPLHYISVPFQNPCRALQT</sequence>
<dbReference type="EMBL" id="BIFS01000002">
    <property type="protein sequence ID" value="GCE23879.1"/>
    <property type="molecule type" value="Genomic_DNA"/>
</dbReference>
<organism evidence="1 2">
    <name type="scientific">Dictyobacter kobayashii</name>
    <dbReference type="NCBI Taxonomy" id="2014872"/>
    <lineage>
        <taxon>Bacteria</taxon>
        <taxon>Bacillati</taxon>
        <taxon>Chloroflexota</taxon>
        <taxon>Ktedonobacteria</taxon>
        <taxon>Ktedonobacterales</taxon>
        <taxon>Dictyobacteraceae</taxon>
        <taxon>Dictyobacter</taxon>
    </lineage>
</organism>
<keyword evidence="2" id="KW-1185">Reference proteome</keyword>
<proteinExistence type="predicted"/>
<comment type="caution">
    <text evidence="1">The sequence shown here is derived from an EMBL/GenBank/DDBJ whole genome shotgun (WGS) entry which is preliminary data.</text>
</comment>
<accession>A0A402AXT2</accession>
<evidence type="ECO:0000313" key="1">
    <source>
        <dbReference type="EMBL" id="GCE23879.1"/>
    </source>
</evidence>
<dbReference type="SUPFAM" id="SSF56300">
    <property type="entry name" value="Metallo-dependent phosphatases"/>
    <property type="match status" value="1"/>
</dbReference>
<dbReference type="AlphaFoldDB" id="A0A402AXT2"/>
<protein>
    <recommendedName>
        <fullName evidence="3">Calcineurin-like phosphoesterase domain-containing protein</fullName>
    </recommendedName>
</protein>
<gene>
    <name evidence="1" type="ORF">KDK_76790</name>
</gene>
<name>A0A402AXT2_9CHLR</name>
<dbReference type="Proteomes" id="UP000287188">
    <property type="component" value="Unassembled WGS sequence"/>
</dbReference>
<reference evidence="2" key="1">
    <citation type="submission" date="2018-12" db="EMBL/GenBank/DDBJ databases">
        <title>Tengunoibacter tsumagoiensis gen. nov., sp. nov., Dictyobacter kobayashii sp. nov., D. alpinus sp. nov., and D. joshuensis sp. nov. and description of Dictyobacteraceae fam. nov. within the order Ktedonobacterales isolated from Tengu-no-mugimeshi.</title>
        <authorList>
            <person name="Wang C.M."/>
            <person name="Zheng Y."/>
            <person name="Sakai Y."/>
            <person name="Toyoda A."/>
            <person name="Minakuchi Y."/>
            <person name="Abe K."/>
            <person name="Yokota A."/>
            <person name="Yabe S."/>
        </authorList>
    </citation>
    <scope>NUCLEOTIDE SEQUENCE [LARGE SCALE GENOMIC DNA]</scope>
    <source>
        <strain evidence="2">Uno11</strain>
    </source>
</reference>
<dbReference type="InterPro" id="IPR029052">
    <property type="entry name" value="Metallo-depent_PP-like"/>
</dbReference>
<evidence type="ECO:0000313" key="2">
    <source>
        <dbReference type="Proteomes" id="UP000287188"/>
    </source>
</evidence>
<evidence type="ECO:0008006" key="3">
    <source>
        <dbReference type="Google" id="ProtNLM"/>
    </source>
</evidence>